<protein>
    <submittedName>
        <fullName evidence="1">Uncharacterized protein</fullName>
    </submittedName>
</protein>
<dbReference type="Proteomes" id="UP000182241">
    <property type="component" value="Unassembled WGS sequence"/>
</dbReference>
<dbReference type="AlphaFoldDB" id="A0A1H4ZXJ9"/>
<name>A0A1H4ZXJ9_TSUTY</name>
<evidence type="ECO:0000313" key="1">
    <source>
        <dbReference type="EMBL" id="SED34946.1"/>
    </source>
</evidence>
<gene>
    <name evidence="1" type="ORF">SAMN04489793_4717</name>
</gene>
<evidence type="ECO:0000313" key="2">
    <source>
        <dbReference type="Proteomes" id="UP000182241"/>
    </source>
</evidence>
<dbReference type="STRING" id="57704.SAMN04489793_4717"/>
<reference evidence="2" key="1">
    <citation type="submission" date="2016-10" db="EMBL/GenBank/DDBJ databases">
        <authorList>
            <person name="Varghese N."/>
            <person name="Submissions S."/>
        </authorList>
    </citation>
    <scope>NUCLEOTIDE SEQUENCE [LARGE SCALE GENOMIC DNA]</scope>
    <source>
        <strain evidence="2">DSM 44234</strain>
    </source>
</reference>
<proteinExistence type="predicted"/>
<keyword evidence="2" id="KW-1185">Reference proteome</keyword>
<sequence>MVTVRLYPGDRVRYLEEPAAFGTLLSVPYDEEASVRLDDGRAIRVPVDRISRITEHAASKVVD</sequence>
<organism evidence="1 2">
    <name type="scientific">Tsukamurella tyrosinosolvens</name>
    <dbReference type="NCBI Taxonomy" id="57704"/>
    <lineage>
        <taxon>Bacteria</taxon>
        <taxon>Bacillati</taxon>
        <taxon>Actinomycetota</taxon>
        <taxon>Actinomycetes</taxon>
        <taxon>Mycobacteriales</taxon>
        <taxon>Tsukamurellaceae</taxon>
        <taxon>Tsukamurella</taxon>
    </lineage>
</organism>
<accession>A0A1H4ZXJ9</accession>
<dbReference type="EMBL" id="FNSA01000003">
    <property type="protein sequence ID" value="SED34946.1"/>
    <property type="molecule type" value="Genomic_DNA"/>
</dbReference>